<dbReference type="SMART" id="SM00744">
    <property type="entry name" value="RINGv"/>
    <property type="match status" value="1"/>
</dbReference>
<dbReference type="SUPFAM" id="SSF57850">
    <property type="entry name" value="RING/U-box"/>
    <property type="match status" value="1"/>
</dbReference>
<gene>
    <name evidence="6" type="ORF">TanjilG_19174</name>
</gene>
<organism evidence="6 7">
    <name type="scientific">Lupinus angustifolius</name>
    <name type="common">Narrow-leaved blue lupine</name>
    <dbReference type="NCBI Taxonomy" id="3871"/>
    <lineage>
        <taxon>Eukaryota</taxon>
        <taxon>Viridiplantae</taxon>
        <taxon>Streptophyta</taxon>
        <taxon>Embryophyta</taxon>
        <taxon>Tracheophyta</taxon>
        <taxon>Spermatophyta</taxon>
        <taxon>Magnoliopsida</taxon>
        <taxon>eudicotyledons</taxon>
        <taxon>Gunneridae</taxon>
        <taxon>Pentapetalae</taxon>
        <taxon>rosids</taxon>
        <taxon>fabids</taxon>
        <taxon>Fabales</taxon>
        <taxon>Fabaceae</taxon>
        <taxon>Papilionoideae</taxon>
        <taxon>50 kb inversion clade</taxon>
        <taxon>genistoids sensu lato</taxon>
        <taxon>core genistoids</taxon>
        <taxon>Genisteae</taxon>
        <taxon>Lupinus</taxon>
    </lineage>
</organism>
<feature type="region of interest" description="Disordered" evidence="4">
    <location>
        <begin position="80"/>
        <end position="103"/>
    </location>
</feature>
<evidence type="ECO:0000256" key="4">
    <source>
        <dbReference type="SAM" id="MobiDB-lite"/>
    </source>
</evidence>
<accession>A0A4P1RRL2</accession>
<feature type="domain" description="RING-CH-type" evidence="5">
    <location>
        <begin position="262"/>
        <end position="324"/>
    </location>
</feature>
<dbReference type="PROSITE" id="PS51292">
    <property type="entry name" value="ZF_RING_CH"/>
    <property type="match status" value="1"/>
</dbReference>
<evidence type="ECO:0000259" key="5">
    <source>
        <dbReference type="PROSITE" id="PS51292"/>
    </source>
</evidence>
<dbReference type="Gene3D" id="3.30.40.10">
    <property type="entry name" value="Zinc/RING finger domain, C3HC4 (zinc finger)"/>
    <property type="match status" value="1"/>
</dbReference>
<keyword evidence="3" id="KW-0862">Zinc</keyword>
<dbReference type="Proteomes" id="UP000188354">
    <property type="component" value="Chromosome LG02"/>
</dbReference>
<dbReference type="PANTHER" id="PTHR46158:SF2">
    <property type="entry name" value="OS02G0165000 PROTEIN"/>
    <property type="match status" value="1"/>
</dbReference>
<dbReference type="GO" id="GO:0008270">
    <property type="term" value="F:zinc ion binding"/>
    <property type="evidence" value="ECO:0007669"/>
    <property type="project" value="UniProtKB-KW"/>
</dbReference>
<evidence type="ECO:0000313" key="6">
    <source>
        <dbReference type="EMBL" id="OIW16458.1"/>
    </source>
</evidence>
<feature type="compositionally biased region" description="Polar residues" evidence="4">
    <location>
        <begin position="80"/>
        <end position="91"/>
    </location>
</feature>
<dbReference type="AlphaFoldDB" id="A0A4P1RRL2"/>
<dbReference type="Pfam" id="PF12906">
    <property type="entry name" value="RINGv"/>
    <property type="match status" value="1"/>
</dbReference>
<feature type="region of interest" description="Disordered" evidence="4">
    <location>
        <begin position="27"/>
        <end position="47"/>
    </location>
</feature>
<dbReference type="InterPro" id="IPR013083">
    <property type="entry name" value="Znf_RING/FYVE/PHD"/>
</dbReference>
<dbReference type="EMBL" id="CM007362">
    <property type="protein sequence ID" value="OIW16458.1"/>
    <property type="molecule type" value="Genomic_DNA"/>
</dbReference>
<dbReference type="Gramene" id="OIW16458">
    <property type="protein sequence ID" value="OIW16458"/>
    <property type="gene ID" value="TanjilG_19174"/>
</dbReference>
<proteinExistence type="predicted"/>
<evidence type="ECO:0000256" key="2">
    <source>
        <dbReference type="ARBA" id="ARBA00022771"/>
    </source>
</evidence>
<dbReference type="CDD" id="cd16495">
    <property type="entry name" value="RING_CH-C4HC3_MARCH"/>
    <property type="match status" value="1"/>
</dbReference>
<sequence length="386" mass="42325">MKKTSLSLSFSLYYLLMENKAELQIQSDSVSDPVPPQPQPCIGNEKGDNTTLIPQSRRPALSSLQIPPWSLDTALSSFANTDGPTLSTPASTRGLPPRPSSAKFRTSIKTSLPQRIFRAKTCTGVGDTERTLLILPDTSPSHAPLDKPSTSRSLSLNNKVFFSSSTKAAHSVPVTPITTSAAEDAHGRQPDSGSGSRIMEVMHHMTRSFSVPVNGKSTNVRRTDSRCLIRVISVRAHLETVEGTSNDDASVSEIAIEDTTEDIPEEEAVCRICWVELGEGGNTLKMECSCKGDLALAHKDCAVKWFSIKGNRTCDVCKQDVQNLPVTLLKIYNPQNSARQPSFAQLSQQGNTNYYRQVQLFQLATMVVIFGDQVPVKLTDKRRKKF</sequence>
<dbReference type="PANTHER" id="PTHR46158">
    <property type="entry name" value="OS02G0165000 PROTEIN"/>
    <property type="match status" value="1"/>
</dbReference>
<protein>
    <recommendedName>
        <fullName evidence="5">RING-CH-type domain-containing protein</fullName>
    </recommendedName>
</protein>
<evidence type="ECO:0000313" key="7">
    <source>
        <dbReference type="Proteomes" id="UP000188354"/>
    </source>
</evidence>
<evidence type="ECO:0000256" key="3">
    <source>
        <dbReference type="ARBA" id="ARBA00022833"/>
    </source>
</evidence>
<keyword evidence="1" id="KW-0479">Metal-binding</keyword>
<name>A0A4P1RRL2_LUPAN</name>
<evidence type="ECO:0000256" key="1">
    <source>
        <dbReference type="ARBA" id="ARBA00022723"/>
    </source>
</evidence>
<keyword evidence="7" id="KW-1185">Reference proteome</keyword>
<dbReference type="InterPro" id="IPR011016">
    <property type="entry name" value="Znf_RING-CH"/>
</dbReference>
<keyword evidence="2" id="KW-0863">Zinc-finger</keyword>
<reference evidence="6 7" key="1">
    <citation type="journal article" date="2017" name="Plant Biotechnol. J.">
        <title>A comprehensive draft genome sequence for lupin (Lupinus angustifolius), an emerging health food: insights into plant-microbe interactions and legume evolution.</title>
        <authorList>
            <person name="Hane J.K."/>
            <person name="Ming Y."/>
            <person name="Kamphuis L.G."/>
            <person name="Nelson M.N."/>
            <person name="Garg G."/>
            <person name="Atkins C.A."/>
            <person name="Bayer P.E."/>
            <person name="Bravo A."/>
            <person name="Bringans S."/>
            <person name="Cannon S."/>
            <person name="Edwards D."/>
            <person name="Foley R."/>
            <person name="Gao L.L."/>
            <person name="Harrison M.J."/>
            <person name="Huang W."/>
            <person name="Hurgobin B."/>
            <person name="Li S."/>
            <person name="Liu C.W."/>
            <person name="McGrath A."/>
            <person name="Morahan G."/>
            <person name="Murray J."/>
            <person name="Weller J."/>
            <person name="Jian J."/>
            <person name="Singh K.B."/>
        </authorList>
    </citation>
    <scope>NUCLEOTIDE SEQUENCE [LARGE SCALE GENOMIC DNA]</scope>
    <source>
        <strain evidence="7">cv. Tanjil</strain>
        <tissue evidence="6">Whole plant</tissue>
    </source>
</reference>